<gene>
    <name evidence="12" type="ORF">D2V07_12310</name>
</gene>
<dbReference type="PRINTS" id="PR00072">
    <property type="entry name" value="MALOXRDTASE"/>
</dbReference>
<keyword evidence="4" id="KW-0560">Oxidoreductase</keyword>
<evidence type="ECO:0000256" key="2">
    <source>
        <dbReference type="ARBA" id="ARBA00008785"/>
    </source>
</evidence>
<evidence type="ECO:0000256" key="3">
    <source>
        <dbReference type="ARBA" id="ARBA00022723"/>
    </source>
</evidence>
<evidence type="ECO:0000256" key="7">
    <source>
        <dbReference type="PIRSR" id="PIRSR000106-2"/>
    </source>
</evidence>
<dbReference type="GO" id="GO:0046872">
    <property type="term" value="F:metal ion binding"/>
    <property type="evidence" value="ECO:0007669"/>
    <property type="project" value="UniProtKB-KW"/>
</dbReference>
<feature type="active site" description="Proton donor" evidence="6">
    <location>
        <position position="105"/>
    </location>
</feature>
<dbReference type="SUPFAM" id="SSF51735">
    <property type="entry name" value="NAD(P)-binding Rossmann-fold domains"/>
    <property type="match status" value="1"/>
</dbReference>
<dbReference type="PANTHER" id="PTHR23406:SF34">
    <property type="entry name" value="NAD-DEPENDENT MALIC ENZYME, MITOCHONDRIAL"/>
    <property type="match status" value="1"/>
</dbReference>
<dbReference type="GO" id="GO:0051287">
    <property type="term" value="F:NAD binding"/>
    <property type="evidence" value="ECO:0007669"/>
    <property type="project" value="InterPro"/>
</dbReference>
<dbReference type="Pfam" id="PF00390">
    <property type="entry name" value="malic"/>
    <property type="match status" value="1"/>
</dbReference>
<evidence type="ECO:0000256" key="5">
    <source>
        <dbReference type="ARBA" id="ARBA00023027"/>
    </source>
</evidence>
<feature type="binding site" evidence="8">
    <location>
        <position position="271"/>
    </location>
    <ligand>
        <name>a divalent metal cation</name>
        <dbReference type="ChEBI" id="CHEBI:60240"/>
    </ligand>
</feature>
<evidence type="ECO:0000313" key="13">
    <source>
        <dbReference type="Proteomes" id="UP000286576"/>
    </source>
</evidence>
<keyword evidence="13" id="KW-1185">Reference proteome</keyword>
<dbReference type="GO" id="GO:0004470">
    <property type="term" value="F:malic enzyme activity"/>
    <property type="evidence" value="ECO:0007669"/>
    <property type="project" value="InterPro"/>
</dbReference>
<comment type="cofactor">
    <cofactor evidence="8">
        <name>Mg(2+)</name>
        <dbReference type="ChEBI" id="CHEBI:18420"/>
    </cofactor>
    <cofactor evidence="8">
        <name>Mn(2+)</name>
        <dbReference type="ChEBI" id="CHEBI:29035"/>
    </cofactor>
    <text evidence="8">Divalent metal cations. Prefers magnesium or manganese.</text>
</comment>
<reference evidence="12 13" key="1">
    <citation type="submission" date="2018-08" db="EMBL/GenBank/DDBJ databases">
        <title>Erythrobacter zhengii sp.nov., a bacterium isolated from deep-sea sediment.</title>
        <authorList>
            <person name="Fang C."/>
            <person name="Wu Y.-H."/>
            <person name="Sun C."/>
            <person name="Wang H."/>
            <person name="Cheng H."/>
            <person name="Meng F.-X."/>
            <person name="Wang C.-S."/>
            <person name="Xu X.-W."/>
        </authorList>
    </citation>
    <scope>NUCLEOTIDE SEQUENCE [LARGE SCALE GENOMIC DNA]</scope>
    <source>
        <strain evidence="12 13">V18</strain>
    </source>
</reference>
<dbReference type="Pfam" id="PF03949">
    <property type="entry name" value="Malic_M"/>
    <property type="match status" value="1"/>
</dbReference>
<feature type="domain" description="Malic enzyme N-terminal" evidence="11">
    <location>
        <begin position="82"/>
        <end position="262"/>
    </location>
</feature>
<feature type="binding site" evidence="7">
    <location>
        <position position="158"/>
    </location>
    <ligand>
        <name>(S)-malate</name>
        <dbReference type="ChEBI" id="CHEBI:15589"/>
    </ligand>
</feature>
<dbReference type="PANTHER" id="PTHR23406">
    <property type="entry name" value="MALIC ENZYME-RELATED"/>
    <property type="match status" value="1"/>
</dbReference>
<dbReference type="AlphaFoldDB" id="A0A418NQJ1"/>
<dbReference type="Gene3D" id="3.40.50.10380">
    <property type="entry name" value="Malic enzyme, N-terminal domain"/>
    <property type="match status" value="1"/>
</dbReference>
<dbReference type="GO" id="GO:0006108">
    <property type="term" value="P:malate metabolic process"/>
    <property type="evidence" value="ECO:0007669"/>
    <property type="project" value="TreeGrafter"/>
</dbReference>
<keyword evidence="5" id="KW-0520">NAD</keyword>
<feature type="active site" description="Proton acceptor" evidence="6">
    <location>
        <position position="176"/>
    </location>
</feature>
<dbReference type="InterPro" id="IPR036291">
    <property type="entry name" value="NAD(P)-bd_dom_sf"/>
</dbReference>
<proteinExistence type="inferred from homology"/>
<evidence type="ECO:0000259" key="11">
    <source>
        <dbReference type="SMART" id="SM01274"/>
    </source>
</evidence>
<dbReference type="SMART" id="SM00919">
    <property type="entry name" value="Malic_M"/>
    <property type="match status" value="1"/>
</dbReference>
<name>A0A418NQJ1_9SPHN</name>
<evidence type="ECO:0000313" key="12">
    <source>
        <dbReference type="EMBL" id="RIV85069.1"/>
    </source>
</evidence>
<feature type="domain" description="Malic enzyme NAD-binding" evidence="10">
    <location>
        <begin position="272"/>
        <end position="525"/>
    </location>
</feature>
<feature type="binding site" evidence="7">
    <location>
        <position position="458"/>
    </location>
    <ligand>
        <name>(S)-malate</name>
        <dbReference type="ChEBI" id="CHEBI:15589"/>
    </ligand>
</feature>
<dbReference type="PIRSF" id="PIRSF000106">
    <property type="entry name" value="ME"/>
    <property type="match status" value="1"/>
</dbReference>
<dbReference type="FunFam" id="3.40.50.10380:FF:000001">
    <property type="entry name" value="NAD-dependent malic enzyme"/>
    <property type="match status" value="1"/>
</dbReference>
<feature type="binding site" evidence="8">
    <location>
        <position position="248"/>
    </location>
    <ligand>
        <name>a divalent metal cation</name>
        <dbReference type="ChEBI" id="CHEBI:60240"/>
    </ligand>
</feature>
<evidence type="ECO:0000256" key="8">
    <source>
        <dbReference type="PIRSR" id="PIRSR000106-3"/>
    </source>
</evidence>
<feature type="binding site" evidence="8">
    <location>
        <position position="247"/>
    </location>
    <ligand>
        <name>a divalent metal cation</name>
        <dbReference type="ChEBI" id="CHEBI:60240"/>
    </ligand>
</feature>
<comment type="caution">
    <text evidence="12">The sequence shown here is derived from an EMBL/GenBank/DDBJ whole genome shotgun (WGS) entry which is preliminary data.</text>
</comment>
<evidence type="ECO:0000256" key="4">
    <source>
        <dbReference type="ARBA" id="ARBA00023002"/>
    </source>
</evidence>
<evidence type="ECO:0000256" key="9">
    <source>
        <dbReference type="RuleBase" id="RU003427"/>
    </source>
</evidence>
<sequence>MDNRSMYQPRQNPTRLDAKAILSDPLRNKGTAFTDEERDRLGLHGLLPSHVSTMDGQIERRIAVLRAFSTPFEKYAFLRDLQDTNETLFYALLARHRSELLPLVYTPTVGEACVRFSEIYRRARGLFLSYPLKGRLKQILADLPFDEVQVICATDGERILGLGDQGAGGMGIPIGKLSLYTDCAGIDPARTMPILLDTGTDNEALLGNPLYVGWRHRRVRGSEYDDFIEEFVEAVRERWPHAMLQWEDFAGPNAVSLLDRYRHRLPSFNDDIQGTAATALAAILAAERLAGIDLAERNILLFGAGAAGCGIAGLILGELERRGLSREGALDRLYAVDRDGLLIENVNVTTLNQALFARPQSEADDWLASGQAPSLIEAIQRAQPAVLIGTSGQFAAFDRPVVEAMAKHNDRPIILPLSNPAIRAEASAADVQAWSDGRAIIGTGSPSQGRDGTVTQVNNVYIFPGIGLGALVSGAQTITDAMFAEAAECLASLSLHDDGGALFPPTDRLAEVADTIALAVCHVAERDLGALAPLDGWEKAIARHRWAPAYRDLLPG</sequence>
<feature type="binding site" evidence="7">
    <location>
        <position position="419"/>
    </location>
    <ligand>
        <name>(S)-malate</name>
        <dbReference type="ChEBI" id="CHEBI:15589"/>
    </ligand>
</feature>
<dbReference type="SMART" id="SM01274">
    <property type="entry name" value="malic"/>
    <property type="match status" value="1"/>
</dbReference>
<dbReference type="GO" id="GO:0016616">
    <property type="term" value="F:oxidoreductase activity, acting on the CH-OH group of donors, NAD or NADP as acceptor"/>
    <property type="evidence" value="ECO:0007669"/>
    <property type="project" value="InterPro"/>
</dbReference>
<dbReference type="InterPro" id="IPR012301">
    <property type="entry name" value="Malic_N_dom"/>
</dbReference>
<evidence type="ECO:0000259" key="10">
    <source>
        <dbReference type="SMART" id="SM00919"/>
    </source>
</evidence>
<organism evidence="12 13">
    <name type="scientific">Aurantiacibacter zhengii</name>
    <dbReference type="NCBI Taxonomy" id="2307003"/>
    <lineage>
        <taxon>Bacteria</taxon>
        <taxon>Pseudomonadati</taxon>
        <taxon>Pseudomonadota</taxon>
        <taxon>Alphaproteobacteria</taxon>
        <taxon>Sphingomonadales</taxon>
        <taxon>Erythrobacteraceae</taxon>
        <taxon>Aurantiacibacter</taxon>
    </lineage>
</organism>
<dbReference type="Proteomes" id="UP000286576">
    <property type="component" value="Unassembled WGS sequence"/>
</dbReference>
<dbReference type="Gene3D" id="3.40.50.720">
    <property type="entry name" value="NAD(P)-binding Rossmann-like Domain"/>
    <property type="match status" value="1"/>
</dbReference>
<dbReference type="InterPro" id="IPR001891">
    <property type="entry name" value="Malic_OxRdtase"/>
</dbReference>
<comment type="cofactor">
    <cofactor evidence="1">
        <name>Mn(2+)</name>
        <dbReference type="ChEBI" id="CHEBI:29035"/>
    </cofactor>
</comment>
<dbReference type="InterPro" id="IPR012302">
    <property type="entry name" value="Malic_NAD-bd"/>
</dbReference>
<protein>
    <submittedName>
        <fullName evidence="12">NAD-dependent malic enzyme</fullName>
    </submittedName>
</protein>
<dbReference type="InterPro" id="IPR046346">
    <property type="entry name" value="Aminoacid_DH-like_N_sf"/>
</dbReference>
<dbReference type="InterPro" id="IPR037062">
    <property type="entry name" value="Malic_N_dom_sf"/>
</dbReference>
<evidence type="ECO:0000256" key="6">
    <source>
        <dbReference type="PIRSR" id="PIRSR000106-1"/>
    </source>
</evidence>
<accession>A0A418NQJ1</accession>
<dbReference type="NCBIfam" id="NF010052">
    <property type="entry name" value="PRK13529.1"/>
    <property type="match status" value="1"/>
</dbReference>
<evidence type="ECO:0000256" key="1">
    <source>
        <dbReference type="ARBA" id="ARBA00001936"/>
    </source>
</evidence>
<comment type="similarity">
    <text evidence="2 9">Belongs to the malic enzymes family.</text>
</comment>
<dbReference type="OrthoDB" id="3314528at2"/>
<keyword evidence="3 8" id="KW-0479">Metal-binding</keyword>
<dbReference type="EMBL" id="QXFL01000005">
    <property type="protein sequence ID" value="RIV85069.1"/>
    <property type="molecule type" value="Genomic_DNA"/>
</dbReference>
<dbReference type="SUPFAM" id="SSF53223">
    <property type="entry name" value="Aminoacid dehydrogenase-like, N-terminal domain"/>
    <property type="match status" value="1"/>
</dbReference>